<feature type="region of interest" description="Disordered" evidence="1">
    <location>
        <begin position="43"/>
        <end position="69"/>
    </location>
</feature>
<comment type="caution">
    <text evidence="2">The sequence shown here is derived from an EMBL/GenBank/DDBJ whole genome shotgun (WGS) entry which is preliminary data.</text>
</comment>
<protein>
    <submittedName>
        <fullName evidence="2">Uncharacterized protein</fullName>
    </submittedName>
</protein>
<keyword evidence="3" id="KW-1185">Reference proteome</keyword>
<accession>A0A9Q3E9U7</accession>
<dbReference type="EMBL" id="AVOT02024547">
    <property type="protein sequence ID" value="MBW0515270.1"/>
    <property type="molecule type" value="Genomic_DNA"/>
</dbReference>
<dbReference type="AlphaFoldDB" id="A0A9Q3E9U7"/>
<feature type="compositionally biased region" description="Low complexity" evidence="1">
    <location>
        <begin position="43"/>
        <end position="60"/>
    </location>
</feature>
<proteinExistence type="predicted"/>
<evidence type="ECO:0000256" key="1">
    <source>
        <dbReference type="SAM" id="MobiDB-lite"/>
    </source>
</evidence>
<evidence type="ECO:0000313" key="3">
    <source>
        <dbReference type="Proteomes" id="UP000765509"/>
    </source>
</evidence>
<gene>
    <name evidence="2" type="ORF">O181_054985</name>
</gene>
<name>A0A9Q3E9U7_9BASI</name>
<reference evidence="2" key="1">
    <citation type="submission" date="2021-03" db="EMBL/GenBank/DDBJ databases">
        <title>Draft genome sequence of rust myrtle Austropuccinia psidii MF-1, a brazilian biotype.</title>
        <authorList>
            <person name="Quecine M.C."/>
            <person name="Pachon D.M.R."/>
            <person name="Bonatelli M.L."/>
            <person name="Correr F.H."/>
            <person name="Franceschini L.M."/>
            <person name="Leite T.F."/>
            <person name="Margarido G.R.A."/>
            <person name="Almeida C.A."/>
            <person name="Ferrarezi J.A."/>
            <person name="Labate C.A."/>
        </authorList>
    </citation>
    <scope>NUCLEOTIDE SEQUENCE</scope>
    <source>
        <strain evidence="2">MF-1</strain>
    </source>
</reference>
<dbReference type="Proteomes" id="UP000765509">
    <property type="component" value="Unassembled WGS sequence"/>
</dbReference>
<sequence length="142" mass="16129">MEYTGSEVFSGNTTVNFSSESIISPACKPNTLKNCSKEIETNTIKTNNNPSNNTKPTISNFVGPLRSNQYETNTNKGYIKKEQMSRPTTSCASSRINENEIAMIDTTTTEYEEETVLIKILNYIERKIINQPISTKKRYQKR</sequence>
<organism evidence="2 3">
    <name type="scientific">Austropuccinia psidii MF-1</name>
    <dbReference type="NCBI Taxonomy" id="1389203"/>
    <lineage>
        <taxon>Eukaryota</taxon>
        <taxon>Fungi</taxon>
        <taxon>Dikarya</taxon>
        <taxon>Basidiomycota</taxon>
        <taxon>Pucciniomycotina</taxon>
        <taxon>Pucciniomycetes</taxon>
        <taxon>Pucciniales</taxon>
        <taxon>Sphaerophragmiaceae</taxon>
        <taxon>Austropuccinia</taxon>
    </lineage>
</organism>
<evidence type="ECO:0000313" key="2">
    <source>
        <dbReference type="EMBL" id="MBW0515270.1"/>
    </source>
</evidence>